<evidence type="ECO:0000313" key="1">
    <source>
        <dbReference type="EMBL" id="KAK3044303.1"/>
    </source>
</evidence>
<comment type="caution">
    <text evidence="1">The sequence shown here is derived from an EMBL/GenBank/DDBJ whole genome shotgun (WGS) entry which is preliminary data.</text>
</comment>
<name>A0ACC3CT84_9PEZI</name>
<dbReference type="EMBL" id="JAWDJW010012137">
    <property type="protein sequence ID" value="KAK3044303.1"/>
    <property type="molecule type" value="Genomic_DNA"/>
</dbReference>
<sequence length="286" mass="33336">MAIRDGQVIHIERGEEWEQKAMLGMLKDYVQYLPDMDLAFNIHDEPRVIIPHVQLAHMVNVATTRTMPAAFASKEPRNAFSARPSDMNNGHRIEEYFFTRFNRVAQQPTWTHSRLSCPPDTPAMSIDESPPDNSTAYALGDLGFVYNHTAFTDICMYPSLRDNYGFFAAPNAFNIVQDLVPIFSQSKISSFQDILYPSPWYWLEKTKYDEKRDRDWDKKQEKLYWRGSTTGGYSRHGGWRRQHRQRFVREINALGEAKVLANVDGQWQTETKSRPEYKDMFDVTFS</sequence>
<evidence type="ECO:0000313" key="2">
    <source>
        <dbReference type="Proteomes" id="UP001186974"/>
    </source>
</evidence>
<accession>A0ACC3CT84</accession>
<protein>
    <submittedName>
        <fullName evidence="1">Uncharacterized protein</fullName>
    </submittedName>
</protein>
<organism evidence="1 2">
    <name type="scientific">Coniosporium uncinatum</name>
    <dbReference type="NCBI Taxonomy" id="93489"/>
    <lineage>
        <taxon>Eukaryota</taxon>
        <taxon>Fungi</taxon>
        <taxon>Dikarya</taxon>
        <taxon>Ascomycota</taxon>
        <taxon>Pezizomycotina</taxon>
        <taxon>Dothideomycetes</taxon>
        <taxon>Dothideomycetes incertae sedis</taxon>
        <taxon>Coniosporium</taxon>
    </lineage>
</organism>
<gene>
    <name evidence="1" type="ORF">LTS18_001649</name>
</gene>
<proteinExistence type="predicted"/>
<dbReference type="Proteomes" id="UP001186974">
    <property type="component" value="Unassembled WGS sequence"/>
</dbReference>
<reference evidence="1" key="1">
    <citation type="submission" date="2024-09" db="EMBL/GenBank/DDBJ databases">
        <title>Black Yeasts Isolated from many extreme environments.</title>
        <authorList>
            <person name="Coleine C."/>
            <person name="Stajich J.E."/>
            <person name="Selbmann L."/>
        </authorList>
    </citation>
    <scope>NUCLEOTIDE SEQUENCE</scope>
    <source>
        <strain evidence="1">CCFEE 5737</strain>
    </source>
</reference>
<keyword evidence="2" id="KW-1185">Reference proteome</keyword>
<feature type="non-terminal residue" evidence="1">
    <location>
        <position position="286"/>
    </location>
</feature>